<keyword evidence="4 8" id="KW-0560">Oxidoreductase</keyword>
<feature type="domain" description="JmjC" evidence="7">
    <location>
        <begin position="100"/>
        <end position="235"/>
    </location>
</feature>
<dbReference type="GO" id="GO:0016491">
    <property type="term" value="F:oxidoreductase activity"/>
    <property type="evidence" value="ECO:0007669"/>
    <property type="project" value="UniProtKB-KW"/>
</dbReference>
<evidence type="ECO:0000256" key="2">
    <source>
        <dbReference type="ARBA" id="ARBA00022723"/>
    </source>
</evidence>
<evidence type="ECO:0000259" key="7">
    <source>
        <dbReference type="PROSITE" id="PS51184"/>
    </source>
</evidence>
<keyword evidence="5" id="KW-0408">Iron</keyword>
<evidence type="ECO:0000256" key="3">
    <source>
        <dbReference type="ARBA" id="ARBA00022964"/>
    </source>
</evidence>
<dbReference type="EC" id="1.14.11.47" evidence="8"/>
<dbReference type="RefSeq" id="WP_068831600.1">
    <property type="nucleotide sequence ID" value="NZ_JBHSMX010000003.1"/>
</dbReference>
<evidence type="ECO:0000256" key="4">
    <source>
        <dbReference type="ARBA" id="ARBA00023002"/>
    </source>
</evidence>
<dbReference type="EMBL" id="JBHSMX010000003">
    <property type="protein sequence ID" value="MFC5519343.1"/>
    <property type="molecule type" value="Genomic_DNA"/>
</dbReference>
<dbReference type="InterPro" id="IPR046799">
    <property type="entry name" value="ROXA-like_wH"/>
</dbReference>
<evidence type="ECO:0000256" key="5">
    <source>
        <dbReference type="ARBA" id="ARBA00023004"/>
    </source>
</evidence>
<proteinExistence type="predicted"/>
<evidence type="ECO:0000256" key="1">
    <source>
        <dbReference type="ARBA" id="ARBA00001954"/>
    </source>
</evidence>
<comment type="caution">
    <text evidence="8">The sequence shown here is derived from an EMBL/GenBank/DDBJ whole genome shotgun (WGS) entry which is preliminary data.</text>
</comment>
<dbReference type="Proteomes" id="UP001596084">
    <property type="component" value="Unassembled WGS sequence"/>
</dbReference>
<keyword evidence="9" id="KW-1185">Reference proteome</keyword>
<dbReference type="PANTHER" id="PTHR13096">
    <property type="entry name" value="MINA53 MYC INDUCED NUCLEAR ANTIGEN"/>
    <property type="match status" value="1"/>
</dbReference>
<dbReference type="InterPro" id="IPR039994">
    <property type="entry name" value="NO66-like"/>
</dbReference>
<dbReference type="InterPro" id="IPR003347">
    <property type="entry name" value="JmjC_dom"/>
</dbReference>
<dbReference type="Pfam" id="PF20514">
    <property type="entry name" value="WHD_ROXA"/>
    <property type="match status" value="1"/>
</dbReference>
<gene>
    <name evidence="8" type="ORF">ACFPP7_00225</name>
</gene>
<evidence type="ECO:0000256" key="6">
    <source>
        <dbReference type="SAM" id="MobiDB-lite"/>
    </source>
</evidence>
<feature type="region of interest" description="Disordered" evidence="6">
    <location>
        <begin position="239"/>
        <end position="268"/>
    </location>
</feature>
<reference evidence="9" key="1">
    <citation type="journal article" date="2019" name="Int. J. Syst. Evol. Microbiol.">
        <title>The Global Catalogue of Microorganisms (GCM) 10K type strain sequencing project: providing services to taxonomists for standard genome sequencing and annotation.</title>
        <authorList>
            <consortium name="The Broad Institute Genomics Platform"/>
            <consortium name="The Broad Institute Genome Sequencing Center for Infectious Disease"/>
            <person name="Wu L."/>
            <person name="Ma J."/>
        </authorList>
    </citation>
    <scope>NUCLEOTIDE SEQUENCE [LARGE SCALE GENOMIC DNA]</scope>
    <source>
        <strain evidence="9">CGMCC 4.7277</strain>
    </source>
</reference>
<protein>
    <submittedName>
        <fullName evidence="8">Cupin domain-containing protein</fullName>
        <ecNumber evidence="8">1.14.11.47</ecNumber>
    </submittedName>
</protein>
<keyword evidence="3" id="KW-0223">Dioxygenase</keyword>
<evidence type="ECO:0000313" key="8">
    <source>
        <dbReference type="EMBL" id="MFC5519343.1"/>
    </source>
</evidence>
<evidence type="ECO:0000313" key="9">
    <source>
        <dbReference type="Proteomes" id="UP001596084"/>
    </source>
</evidence>
<name>A0ABW0Q3V7_9BURK</name>
<organism evidence="8 9">
    <name type="scientific">Polaromonas jejuensis</name>
    <dbReference type="NCBI Taxonomy" id="457502"/>
    <lineage>
        <taxon>Bacteria</taxon>
        <taxon>Pseudomonadati</taxon>
        <taxon>Pseudomonadota</taxon>
        <taxon>Betaproteobacteria</taxon>
        <taxon>Burkholderiales</taxon>
        <taxon>Comamonadaceae</taxon>
        <taxon>Polaromonas</taxon>
    </lineage>
</organism>
<dbReference type="PANTHER" id="PTHR13096:SF8">
    <property type="entry name" value="RIBOSOMAL OXYGENASE 1"/>
    <property type="match status" value="1"/>
</dbReference>
<dbReference type="Pfam" id="PF08007">
    <property type="entry name" value="JmjC_2"/>
    <property type="match status" value="1"/>
</dbReference>
<dbReference type="Gene3D" id="2.60.120.650">
    <property type="entry name" value="Cupin"/>
    <property type="match status" value="1"/>
</dbReference>
<keyword evidence="2" id="KW-0479">Metal-binding</keyword>
<dbReference type="Gene3D" id="3.40.366.30">
    <property type="entry name" value="50S ribosomal protein L16 arginine hydroxylase, Chain A, Domain 2"/>
    <property type="match status" value="1"/>
</dbReference>
<comment type="cofactor">
    <cofactor evidence="1">
        <name>Fe(2+)</name>
        <dbReference type="ChEBI" id="CHEBI:29033"/>
    </cofactor>
</comment>
<dbReference type="SUPFAM" id="SSF51197">
    <property type="entry name" value="Clavaminate synthase-like"/>
    <property type="match status" value="1"/>
</dbReference>
<sequence length="411" mass="45489">MDVNQPLDLLAGLSPAQFMRRHWQKKPLLVRQAIPGFRPLLSRPELFKLAARDHVESRLIVQQSKGWRMKQGPVAPRSLPPLGQNAWTLLVQGVDMHDPGAHALLQKFRFVPDARLDDLMISFATAGGGVGPHFDSYDVFLLQASGRRRWKIGLQKDLSLQQGVPLKILQNFEPDEEFVLEAGDMLYLPPRYAHDGVAEACTGPDGKAADCMTYSIGFRAPGQTELAAEMLHRLAEFGEDEAEGSSGEAPRRAARPPRLYRDPAQPATPAPAALPAALLAFAEQAVREALKDPLALACALGEYMTELKSSVWFDEPLQAWDAEAVKAGRGSVRLDARTRMMYDTEHVFINGESYRARGADATFMRQLADQRSLSGRELRKAGASAMALLGDWHDAGWLLQDLQAQREPPQR</sequence>
<dbReference type="PROSITE" id="PS51184">
    <property type="entry name" value="JMJC"/>
    <property type="match status" value="1"/>
</dbReference>
<accession>A0ABW0Q3V7</accession>